<dbReference type="GO" id="GO:0005694">
    <property type="term" value="C:chromosome"/>
    <property type="evidence" value="ECO:0007669"/>
    <property type="project" value="TreeGrafter"/>
</dbReference>
<protein>
    <submittedName>
        <fullName evidence="3">Putative plasmid stabilization protein</fullName>
    </submittedName>
</protein>
<feature type="domain" description="ParB-like N-terminal" evidence="2">
    <location>
        <begin position="26"/>
        <end position="123"/>
    </location>
</feature>
<dbReference type="PATRIC" id="fig|242163.4.peg.4915"/>
<dbReference type="SUPFAM" id="SSF109709">
    <property type="entry name" value="KorB DNA-binding domain-like"/>
    <property type="match status" value="1"/>
</dbReference>
<reference evidence="4" key="1">
    <citation type="submission" date="2015-06" db="EMBL/GenBank/DDBJ databases">
        <title>Comparative genomics of Burkholderia leaf nodule symbionts.</title>
        <authorList>
            <person name="Carlier A."/>
            <person name="Eberl L."/>
            <person name="Pinto-Carbo M."/>
        </authorList>
    </citation>
    <scope>NUCLEOTIDE SEQUENCE [LARGE SCALE GENOMIC DNA]</scope>
    <source>
        <strain evidence="4">UZHbot4</strain>
    </source>
</reference>
<proteinExistence type="predicted"/>
<dbReference type="RefSeq" id="WP_050453160.1">
    <property type="nucleotide sequence ID" value="NZ_LFJJ01000038.1"/>
</dbReference>
<evidence type="ECO:0000313" key="4">
    <source>
        <dbReference type="Proteomes" id="UP000036959"/>
    </source>
</evidence>
<dbReference type="PANTHER" id="PTHR33375">
    <property type="entry name" value="CHROMOSOME-PARTITIONING PROTEIN PARB-RELATED"/>
    <property type="match status" value="1"/>
</dbReference>
<keyword evidence="4" id="KW-1185">Reference proteome</keyword>
<dbReference type="Proteomes" id="UP000036959">
    <property type="component" value="Unassembled WGS sequence"/>
</dbReference>
<accession>A0A0L0MF40</accession>
<dbReference type="SMART" id="SM00470">
    <property type="entry name" value="ParB"/>
    <property type="match status" value="1"/>
</dbReference>
<dbReference type="EMBL" id="LFJJ01000038">
    <property type="protein sequence ID" value="KND60953.1"/>
    <property type="molecule type" value="Genomic_DNA"/>
</dbReference>
<name>A0A0L0MF40_9BURK</name>
<dbReference type="GO" id="GO:0007059">
    <property type="term" value="P:chromosome segregation"/>
    <property type="evidence" value="ECO:0007669"/>
    <property type="project" value="TreeGrafter"/>
</dbReference>
<dbReference type="Gene3D" id="1.10.10.2830">
    <property type="match status" value="1"/>
</dbReference>
<dbReference type="InterPro" id="IPR050336">
    <property type="entry name" value="Chromosome_partition/occlusion"/>
</dbReference>
<dbReference type="PANTHER" id="PTHR33375:SF7">
    <property type="entry name" value="CHROMOSOME 2-PARTITIONING PROTEIN PARB-RELATED"/>
    <property type="match status" value="1"/>
</dbReference>
<evidence type="ECO:0000256" key="1">
    <source>
        <dbReference type="SAM" id="MobiDB-lite"/>
    </source>
</evidence>
<dbReference type="OrthoDB" id="9813122at2"/>
<gene>
    <name evidence="3" type="ORF">BVER_00819</name>
</gene>
<dbReference type="InterPro" id="IPR003115">
    <property type="entry name" value="ParB_N"/>
</dbReference>
<sequence>MSHVTQTRDVTSDAALEIADPAKNLILVPLGQLLARRSKRNARRSPRQSIAELAASIGRVGLLQNLIVIATADGEHYEVVAGDRRLTALKLLAKKKRIAPEFDVPCLLVADASARTVSLAENLLKQSMHPADEFEAFAALVREGRPVEDIAADFGVSPLVVQRRLKLANVSPRLMADYRSGSVTLEQLMALTITDDHAVQESVFYGTPDWQRNAPALRARLTERDIDATDARARFVGLDAYVAAGGGVRRDLFATDEDDQTLTDAALLDTLVRDKLASLAEAVRAEGWAWVEAVPHLSFAERQVFHTAPVRHRDATRREARRIASLQHRLDALEVKLEAAFDAEDEERVEALQPRRVQIVAELDAIENALKDYAPDVLAIAGAIVTLDRDGQAIIHRGLLREAEARALQTLERLRQGFNGNDDSDDEDSEAGAETLKVATVSDRLAQRLSAHRTAALQIEVARHPHVALAALVHDMVHTVLQPDIDADDVPLGVRLSVPDRLEGLAPDWPESPAAVALREARQVAREAVTQDGADLFTVLRAKSQDELVRLLAVCVASTVDVVTPRATPHQPGVALAEAVGLDMAAWWKPTADGYFQHIAKAAILEAVKAFAPSQVHRLVKLKKADLAREAERLAEGTGWMPPVFGVENSSDTAAPDGAAPVCDDAPETMEGEDQAQAHALAA</sequence>
<organism evidence="3 4">
    <name type="scientific">Candidatus Burkholderia verschuerenii</name>
    <dbReference type="NCBI Taxonomy" id="242163"/>
    <lineage>
        <taxon>Bacteria</taxon>
        <taxon>Pseudomonadati</taxon>
        <taxon>Pseudomonadota</taxon>
        <taxon>Betaproteobacteria</taxon>
        <taxon>Burkholderiales</taxon>
        <taxon>Burkholderiaceae</taxon>
        <taxon>Burkholderia</taxon>
    </lineage>
</organism>
<dbReference type="Gene3D" id="3.90.1530.30">
    <property type="match status" value="1"/>
</dbReference>
<dbReference type="Pfam" id="PF02195">
    <property type="entry name" value="ParB_N"/>
    <property type="match status" value="1"/>
</dbReference>
<feature type="region of interest" description="Disordered" evidence="1">
    <location>
        <begin position="647"/>
        <end position="669"/>
    </location>
</feature>
<dbReference type="InterPro" id="IPR036086">
    <property type="entry name" value="ParB/Sulfiredoxin_sf"/>
</dbReference>
<evidence type="ECO:0000259" key="2">
    <source>
        <dbReference type="SMART" id="SM00470"/>
    </source>
</evidence>
<comment type="caution">
    <text evidence="3">The sequence shown here is derived from an EMBL/GenBank/DDBJ whole genome shotgun (WGS) entry which is preliminary data.</text>
</comment>
<dbReference type="CDD" id="cd16406">
    <property type="entry name" value="ParB_N_like"/>
    <property type="match status" value="1"/>
</dbReference>
<evidence type="ECO:0000313" key="3">
    <source>
        <dbReference type="EMBL" id="KND60953.1"/>
    </source>
</evidence>
<dbReference type="SUPFAM" id="SSF110849">
    <property type="entry name" value="ParB/Sulfiredoxin"/>
    <property type="match status" value="1"/>
</dbReference>
<dbReference type="AlphaFoldDB" id="A0A0L0MF40"/>